<dbReference type="InterPro" id="IPR012340">
    <property type="entry name" value="NA-bd_OB-fold"/>
</dbReference>
<evidence type="ECO:0000313" key="4">
    <source>
        <dbReference type="EMBL" id="RCX01984.1"/>
    </source>
</evidence>
<protein>
    <recommendedName>
        <fullName evidence="6">GntR family transcriptional regulator</fullName>
    </recommendedName>
</protein>
<feature type="domain" description="Conserved virulence factor B-like winged helix" evidence="3">
    <location>
        <begin position="241"/>
        <end position="296"/>
    </location>
</feature>
<dbReference type="InterPro" id="IPR036388">
    <property type="entry name" value="WH-like_DNA-bd_sf"/>
</dbReference>
<gene>
    <name evidence="4" type="ORF">DFP77_11630</name>
</gene>
<dbReference type="EMBL" id="QPJQ01000016">
    <property type="protein sequence ID" value="RCX01984.1"/>
    <property type="molecule type" value="Genomic_DNA"/>
</dbReference>
<evidence type="ECO:0000256" key="1">
    <source>
        <dbReference type="PIRNR" id="PIRNR012524"/>
    </source>
</evidence>
<dbReference type="PIRSF" id="PIRSF012524">
    <property type="entry name" value="YitL_S1"/>
    <property type="match status" value="1"/>
</dbReference>
<evidence type="ECO:0000259" key="3">
    <source>
        <dbReference type="Pfam" id="PF17783"/>
    </source>
</evidence>
<dbReference type="Pfam" id="PF17783">
    <property type="entry name" value="WHD_CvfB"/>
    <property type="match status" value="1"/>
</dbReference>
<evidence type="ECO:0000259" key="2">
    <source>
        <dbReference type="Pfam" id="PF13509"/>
    </source>
</evidence>
<dbReference type="Proteomes" id="UP000253506">
    <property type="component" value="Unassembled WGS sequence"/>
</dbReference>
<dbReference type="InterPro" id="IPR040764">
    <property type="entry name" value="CvfB_WH"/>
</dbReference>
<dbReference type="AlphaFoldDB" id="A0A369A3E3"/>
<sequence length="299" mass="33913">MNYIVLINEVRIVRKKMLAGEFMATQIGRLNTLRVVKEKDFGVYLDADQLGEILLPKRYVPKGVTVDDEVEVFVYLDSDDKLISTTEFPKAQVGEFAALTSIAVNQVGAFFDWGLPKDLLVPFSQQKNRVEEGETHLLFIYLDQTTNRIVATTKVDALLNREEAPYRVGDKVSIIIGDKTNIGFKCVIDNRFWGVLFFEDAFRQLRKGEKTVGFIKQMREDGKIDLSLQEVGYKKVRNILDDILDYLDAHGGESPLTDKASPEAIYAVFKVSKATYKKALGALYKEKKILLTKEKISKI</sequence>
<dbReference type="Pfam" id="PF13509">
    <property type="entry name" value="S1_2"/>
    <property type="match status" value="1"/>
</dbReference>
<dbReference type="Gene3D" id="2.40.50.140">
    <property type="entry name" value="Nucleic acid-binding proteins"/>
    <property type="match status" value="1"/>
</dbReference>
<comment type="caution">
    <text evidence="4">The sequence shown here is derived from an EMBL/GenBank/DDBJ whole genome shotgun (WGS) entry which is preliminary data.</text>
</comment>
<dbReference type="InterPro" id="IPR039566">
    <property type="entry name" value="CvfB_S1_st"/>
</dbReference>
<dbReference type="Gene3D" id="1.10.10.10">
    <property type="entry name" value="Winged helix-like DNA-binding domain superfamily/Winged helix DNA-binding domain"/>
    <property type="match status" value="1"/>
</dbReference>
<name>A0A369A3E3_9GAMM</name>
<accession>A0A369A3E3</accession>
<evidence type="ECO:0008006" key="6">
    <source>
        <dbReference type="Google" id="ProtNLM"/>
    </source>
</evidence>
<organism evidence="4 5">
    <name type="scientific">Marinomonas foliarum</name>
    <dbReference type="NCBI Taxonomy" id="491950"/>
    <lineage>
        <taxon>Bacteria</taxon>
        <taxon>Pseudomonadati</taxon>
        <taxon>Pseudomonadota</taxon>
        <taxon>Gammaproteobacteria</taxon>
        <taxon>Oceanospirillales</taxon>
        <taxon>Oceanospirillaceae</taxon>
        <taxon>Marinomonas</taxon>
    </lineage>
</organism>
<feature type="domain" description="Conserved virulence factor B first S1" evidence="2">
    <location>
        <begin position="27"/>
        <end position="86"/>
    </location>
</feature>
<proteinExistence type="inferred from homology"/>
<dbReference type="InterPro" id="IPR014464">
    <property type="entry name" value="CvfB_fam"/>
</dbReference>
<comment type="similarity">
    <text evidence="1">Belongs to the CvfB family.</text>
</comment>
<evidence type="ECO:0000313" key="5">
    <source>
        <dbReference type="Proteomes" id="UP000253506"/>
    </source>
</evidence>
<reference evidence="4 5" key="1">
    <citation type="submission" date="2018-07" db="EMBL/GenBank/DDBJ databases">
        <title>Genomic Encyclopedia of Type Strains, Phase III (KMG-III): the genomes of soil and plant-associated and newly described type strains.</title>
        <authorList>
            <person name="Whitman W."/>
        </authorList>
    </citation>
    <scope>NUCLEOTIDE SEQUENCE [LARGE SCALE GENOMIC DNA]</scope>
    <source>
        <strain evidence="4 5">CECT 7731</strain>
    </source>
</reference>
<dbReference type="PANTHER" id="PTHR37296:SF1">
    <property type="entry name" value="CONSERVED VIRULENCE FACTOR B"/>
    <property type="match status" value="1"/>
</dbReference>
<dbReference type="PANTHER" id="PTHR37296">
    <property type="entry name" value="CONSERVED VIRULENCE FACTOR B"/>
    <property type="match status" value="1"/>
</dbReference>